<accession>A0A935Q3S3</accession>
<evidence type="ECO:0000313" key="1">
    <source>
        <dbReference type="EMBL" id="MBK7677644.1"/>
    </source>
</evidence>
<dbReference type="EMBL" id="JADJMH010000039">
    <property type="protein sequence ID" value="MBK7677644.1"/>
    <property type="molecule type" value="Genomic_DNA"/>
</dbReference>
<gene>
    <name evidence="1" type="ORF">IPJ27_24515</name>
</gene>
<protein>
    <submittedName>
        <fullName evidence="1">Uncharacterized protein</fullName>
    </submittedName>
</protein>
<comment type="caution">
    <text evidence="1">The sequence shown here is derived from an EMBL/GenBank/DDBJ whole genome shotgun (WGS) entry which is preliminary data.</text>
</comment>
<proteinExistence type="predicted"/>
<reference evidence="1 2" key="1">
    <citation type="submission" date="2020-10" db="EMBL/GenBank/DDBJ databases">
        <title>Connecting structure to function with the recovery of over 1000 high-quality activated sludge metagenome-assembled genomes encoding full-length rRNA genes using long-read sequencing.</title>
        <authorList>
            <person name="Singleton C.M."/>
            <person name="Petriglieri F."/>
            <person name="Kristensen J.M."/>
            <person name="Kirkegaard R.H."/>
            <person name="Michaelsen T.Y."/>
            <person name="Andersen M.H."/>
            <person name="Karst S.M."/>
            <person name="Dueholm M.S."/>
            <person name="Nielsen P.H."/>
            <person name="Albertsen M."/>
        </authorList>
    </citation>
    <scope>NUCLEOTIDE SEQUENCE [LARGE SCALE GENOMIC DNA]</scope>
    <source>
        <strain evidence="1">EsbW_18-Q3-R4-48_BATAC.285</strain>
    </source>
</reference>
<dbReference type="AlphaFoldDB" id="A0A935Q3S3"/>
<sequence>MRKIDVAHYHYLACLASLLADEGAQALTQHRDRHAIARRYGGPQQHALGSLAQAQALHASNAPTKPGPCWRRPPHRPVDAQWHLCFQADL</sequence>
<evidence type="ECO:0000313" key="2">
    <source>
        <dbReference type="Proteomes" id="UP000697998"/>
    </source>
</evidence>
<name>A0A935Q3S3_9PROT</name>
<organism evidence="1 2">
    <name type="scientific">Candidatus Accumulibacter proximus</name>
    <dbReference type="NCBI Taxonomy" id="2954385"/>
    <lineage>
        <taxon>Bacteria</taxon>
        <taxon>Pseudomonadati</taxon>
        <taxon>Pseudomonadota</taxon>
        <taxon>Betaproteobacteria</taxon>
        <taxon>Candidatus Accumulibacter</taxon>
    </lineage>
</organism>
<dbReference type="Proteomes" id="UP000697998">
    <property type="component" value="Unassembled WGS sequence"/>
</dbReference>